<accession>A0ACB5UM04</accession>
<sequence>MGDGRYYTYYQFFDVILTTFLAMFAIGSALYCHYRKNTDTDIFHIYLSFSLIILFSILKIVETIIPNLVYASILMNLELVVLLLLLNLVLVNNSIIKHNKRKIIPILIILLMLTSFTEMFIISYKFHDISYSSFYKVLVGISLIMISIYSIRDLFITTKKEEFLSNKVISVFRFLLLVIPIFAYLIIVINNRSYTCYFEILLAISYTIYLDFMFNMGSESSLSILAFDKIGDMSTNYIFVIDTSYKLIYKNEAAQKSGFFAGVENIDISNITAIFIGDSIKNSTHFGKEYIRLKINSEKNYFTYKIVPLNHNEEDIAYIITITNLTELIKLLIDLENKKEQSKSANERLKNYSKVVYHLEKEKEINNLLEEIVSSRDEQMKYLSKLISDTKDKIDNELFEKYIDVSIKKSNEILEEVRLTVSKYREYYGG</sequence>
<dbReference type="Proteomes" id="UP001374599">
    <property type="component" value="Unassembled WGS sequence"/>
</dbReference>
<gene>
    <name evidence="1" type="ORF">AN2V17_28860</name>
</gene>
<comment type="caution">
    <text evidence="1">The sequence shown here is derived from an EMBL/GenBank/DDBJ whole genome shotgun (WGS) entry which is preliminary data.</text>
</comment>
<evidence type="ECO:0000313" key="2">
    <source>
        <dbReference type="Proteomes" id="UP001374599"/>
    </source>
</evidence>
<dbReference type="EMBL" id="BTPU01000050">
    <property type="protein sequence ID" value="GMQ63652.1"/>
    <property type="molecule type" value="Genomic_DNA"/>
</dbReference>
<keyword evidence="2" id="KW-1185">Reference proteome</keyword>
<proteinExistence type="predicted"/>
<name>A0ACB5UM04_9FIRM</name>
<evidence type="ECO:0000313" key="1">
    <source>
        <dbReference type="EMBL" id="GMQ63652.1"/>
    </source>
</evidence>
<protein>
    <submittedName>
        <fullName evidence="1">Uncharacterized protein</fullName>
    </submittedName>
</protein>
<reference evidence="1" key="1">
    <citation type="submission" date="2023-09" db="EMBL/GenBank/DDBJ databases">
        <title>Vallitalea sediminicola and Vallitalea maricola sp. nov., anaerobic bacteria isolated from marine sediment.</title>
        <authorList>
            <person name="Hirano S."/>
            <person name="Maeda A."/>
            <person name="Terahara T."/>
            <person name="Mori K."/>
            <person name="Hamada M."/>
            <person name="Matsumoto R."/>
            <person name="Kobayashi T."/>
        </authorList>
    </citation>
    <scope>NUCLEOTIDE SEQUENCE</scope>
    <source>
        <strain evidence="1">AN17-2</strain>
    </source>
</reference>
<organism evidence="1 2">
    <name type="scientific">Vallitalea maricola</name>
    <dbReference type="NCBI Taxonomy" id="3074433"/>
    <lineage>
        <taxon>Bacteria</taxon>
        <taxon>Bacillati</taxon>
        <taxon>Bacillota</taxon>
        <taxon>Clostridia</taxon>
        <taxon>Lachnospirales</taxon>
        <taxon>Vallitaleaceae</taxon>
        <taxon>Vallitalea</taxon>
    </lineage>
</organism>